<evidence type="ECO:0000313" key="5">
    <source>
        <dbReference type="EMBL" id="CAI0628703.1"/>
    </source>
</evidence>
<proteinExistence type="inferred from homology"/>
<evidence type="ECO:0000313" key="6">
    <source>
        <dbReference type="Proteomes" id="UP001154282"/>
    </source>
</evidence>
<evidence type="ECO:0000259" key="4">
    <source>
        <dbReference type="Pfam" id="PF14432"/>
    </source>
</evidence>
<evidence type="ECO:0000256" key="1">
    <source>
        <dbReference type="ARBA" id="ARBA00006643"/>
    </source>
</evidence>
<dbReference type="Pfam" id="PF01535">
    <property type="entry name" value="PPR"/>
    <property type="match status" value="3"/>
</dbReference>
<comment type="similarity">
    <text evidence="1">Belongs to the PPR family. PCMP-H subfamily.</text>
</comment>
<dbReference type="PROSITE" id="PS51375">
    <property type="entry name" value="PPR"/>
    <property type="match status" value="1"/>
</dbReference>
<dbReference type="Gene3D" id="1.25.40.10">
    <property type="entry name" value="Tetratricopeptide repeat domain"/>
    <property type="match status" value="1"/>
</dbReference>
<evidence type="ECO:0000256" key="2">
    <source>
        <dbReference type="ARBA" id="ARBA00022737"/>
    </source>
</evidence>
<dbReference type="GO" id="GO:0009451">
    <property type="term" value="P:RNA modification"/>
    <property type="evidence" value="ECO:0007669"/>
    <property type="project" value="InterPro"/>
</dbReference>
<dbReference type="InterPro" id="IPR046848">
    <property type="entry name" value="E_motif"/>
</dbReference>
<reference evidence="5" key="1">
    <citation type="submission" date="2022-08" db="EMBL/GenBank/DDBJ databases">
        <authorList>
            <person name="Gutierrez-Valencia J."/>
        </authorList>
    </citation>
    <scope>NUCLEOTIDE SEQUENCE</scope>
</reference>
<dbReference type="Proteomes" id="UP001154282">
    <property type="component" value="Unassembled WGS sequence"/>
</dbReference>
<evidence type="ECO:0000256" key="3">
    <source>
        <dbReference type="PROSITE-ProRule" id="PRU00708"/>
    </source>
</evidence>
<feature type="repeat" description="PPR" evidence="3">
    <location>
        <begin position="58"/>
        <end position="92"/>
    </location>
</feature>
<dbReference type="PANTHER" id="PTHR47926:SF347">
    <property type="entry name" value="PENTATRICOPEPTIDE REPEAT-CONTAINING PROTEIN"/>
    <property type="match status" value="1"/>
</dbReference>
<feature type="domain" description="DYW" evidence="4">
    <location>
        <begin position="241"/>
        <end position="334"/>
    </location>
</feature>
<dbReference type="Pfam" id="PF20431">
    <property type="entry name" value="E_motif"/>
    <property type="match status" value="1"/>
</dbReference>
<accession>A0AAV0S6D2</accession>
<gene>
    <name evidence="5" type="ORF">LITE_LOCUS51733</name>
</gene>
<dbReference type="InterPro" id="IPR032867">
    <property type="entry name" value="DYW_dom"/>
</dbReference>
<name>A0AAV0S6D2_9ROSI</name>
<dbReference type="InterPro" id="IPR011990">
    <property type="entry name" value="TPR-like_helical_dom_sf"/>
</dbReference>
<comment type="caution">
    <text evidence="5">The sequence shown here is derived from an EMBL/GenBank/DDBJ whole genome shotgun (WGS) entry which is preliminary data.</text>
</comment>
<keyword evidence="6" id="KW-1185">Reference proteome</keyword>
<keyword evidence="2" id="KW-0677">Repeat</keyword>
<dbReference type="AlphaFoldDB" id="A0AAV0S6D2"/>
<dbReference type="GO" id="GO:0003723">
    <property type="term" value="F:RNA binding"/>
    <property type="evidence" value="ECO:0007669"/>
    <property type="project" value="InterPro"/>
</dbReference>
<dbReference type="Pfam" id="PF14432">
    <property type="entry name" value="DYW_deaminase"/>
    <property type="match status" value="1"/>
</dbReference>
<dbReference type="PANTHER" id="PTHR47926">
    <property type="entry name" value="PENTATRICOPEPTIDE REPEAT-CONTAINING PROTEIN"/>
    <property type="match status" value="1"/>
</dbReference>
<dbReference type="GO" id="GO:0008270">
    <property type="term" value="F:zinc ion binding"/>
    <property type="evidence" value="ECO:0007669"/>
    <property type="project" value="InterPro"/>
</dbReference>
<sequence>MKVDKLKLRQAVDSLYSIGPATQESYTRLVIECFRANDADQAKRLQSHMDAYSYRPADSFIHNRLLHLYAKSGQIPSARQLFDKMPHRDIFSWNAMLSLYAKSGCVDDLQGTFDRMPSRDSVSYNTVISGLAGRGCASKALSKRNIKYGEMAARKLFALDPLNAGPYILLSNMYASDGRWKDVAALRSLMKTNNVKKFAAYSWVDINNEVHKFVANDRIHVDSIAIYKELDDLIKKVQEVGYKPSTNLVLHDVGEQEKLESISYHSEKLALAFMLMKRPHESMPVRILKNLRVCGDCHAFMKFSSKVTGRTIVLRDSNRFHHFVGGKCSCNDHW</sequence>
<dbReference type="InterPro" id="IPR046960">
    <property type="entry name" value="PPR_At4g14850-like_plant"/>
</dbReference>
<protein>
    <recommendedName>
        <fullName evidence="4">DYW domain-containing protein</fullName>
    </recommendedName>
</protein>
<organism evidence="5 6">
    <name type="scientific">Linum tenue</name>
    <dbReference type="NCBI Taxonomy" id="586396"/>
    <lineage>
        <taxon>Eukaryota</taxon>
        <taxon>Viridiplantae</taxon>
        <taxon>Streptophyta</taxon>
        <taxon>Embryophyta</taxon>
        <taxon>Tracheophyta</taxon>
        <taxon>Spermatophyta</taxon>
        <taxon>Magnoliopsida</taxon>
        <taxon>eudicotyledons</taxon>
        <taxon>Gunneridae</taxon>
        <taxon>Pentapetalae</taxon>
        <taxon>rosids</taxon>
        <taxon>fabids</taxon>
        <taxon>Malpighiales</taxon>
        <taxon>Linaceae</taxon>
        <taxon>Linum</taxon>
    </lineage>
</organism>
<dbReference type="InterPro" id="IPR002885">
    <property type="entry name" value="PPR_rpt"/>
</dbReference>
<dbReference type="EMBL" id="CAMGYJ010000011">
    <property type="protein sequence ID" value="CAI0628703.1"/>
    <property type="molecule type" value="Genomic_DNA"/>
</dbReference>